<dbReference type="Proteomes" id="UP000243084">
    <property type="component" value="Unassembled WGS sequence"/>
</dbReference>
<evidence type="ECO:0000313" key="2">
    <source>
        <dbReference type="Proteomes" id="UP000243084"/>
    </source>
</evidence>
<protein>
    <submittedName>
        <fullName evidence="1">Uncharacterized protein</fullName>
    </submittedName>
</protein>
<keyword evidence="2" id="KW-1185">Reference proteome</keyword>
<gene>
    <name evidence="1" type="ORF">SAMN05216229_11933</name>
</gene>
<dbReference type="EMBL" id="FOXM01000019">
    <property type="protein sequence ID" value="SFQ39571.1"/>
    <property type="molecule type" value="Genomic_DNA"/>
</dbReference>
<dbReference type="AlphaFoldDB" id="A0A1I5Y5P2"/>
<reference evidence="2" key="1">
    <citation type="submission" date="2016-10" db="EMBL/GenBank/DDBJ databases">
        <authorList>
            <person name="Varghese N."/>
            <person name="Submissions S."/>
        </authorList>
    </citation>
    <scope>NUCLEOTIDE SEQUENCE [LARGE SCALE GENOMIC DNA]</scope>
    <source>
        <strain evidence="2">JCM 18195</strain>
    </source>
</reference>
<sequence length="239" mass="26540">MVGEKIYKVVPDVEGVVLLKLRPQASSREWADPNWPGAAFARENMGDGYIKTFLGYEAAFAFGGVPRPITKEYRGSINTSDKLGPKKYPGYRYVDVIDAQDGQHYRYSGSVKVVGRKDTTAKGVQMALARDPNYDLNIYSWTLDRIPAPDPAPRYGVTFEDHVIPEERALGVASSTVRVIDLETGEVLGEMLRYAWSTPANSANPSPWLTAHRCPDHAVGTDAATRKFVDQVLIPRKEH</sequence>
<proteinExistence type="predicted"/>
<organism evidence="1 2">
    <name type="scientific">Geopseudomonas sagittaria</name>
    <dbReference type="NCBI Taxonomy" id="1135990"/>
    <lineage>
        <taxon>Bacteria</taxon>
        <taxon>Pseudomonadati</taxon>
        <taxon>Pseudomonadota</taxon>
        <taxon>Gammaproteobacteria</taxon>
        <taxon>Pseudomonadales</taxon>
        <taxon>Pseudomonadaceae</taxon>
        <taxon>Geopseudomonas</taxon>
    </lineage>
</organism>
<name>A0A1I5Y5P2_9GAMM</name>
<accession>A0A1I5Y5P2</accession>
<evidence type="ECO:0000313" key="1">
    <source>
        <dbReference type="EMBL" id="SFQ39571.1"/>
    </source>
</evidence>